<dbReference type="PROSITE" id="PS50045">
    <property type="entry name" value="SIGMA54_INTERACT_4"/>
    <property type="match status" value="1"/>
</dbReference>
<feature type="domain" description="PAC" evidence="8">
    <location>
        <begin position="195"/>
        <end position="246"/>
    </location>
</feature>
<dbReference type="SMART" id="SM00091">
    <property type="entry name" value="PAS"/>
    <property type="match status" value="1"/>
</dbReference>
<protein>
    <submittedName>
        <fullName evidence="9">Transcriptional regulator</fullName>
    </submittedName>
</protein>
<dbReference type="InterPro" id="IPR002078">
    <property type="entry name" value="Sigma_54_int"/>
</dbReference>
<evidence type="ECO:0000259" key="8">
    <source>
        <dbReference type="PROSITE" id="PS50113"/>
    </source>
</evidence>
<dbReference type="Pfam" id="PF00158">
    <property type="entry name" value="Sigma54_activat"/>
    <property type="match status" value="1"/>
</dbReference>
<dbReference type="InterPro" id="IPR035965">
    <property type="entry name" value="PAS-like_dom_sf"/>
</dbReference>
<dbReference type="RefSeq" id="WP_013921409.1">
    <property type="nucleotide sequence ID" value="NC_015690.1"/>
</dbReference>
<dbReference type="GO" id="GO:0006355">
    <property type="term" value="P:regulation of DNA-templated transcription"/>
    <property type="evidence" value="ECO:0007669"/>
    <property type="project" value="InterPro"/>
</dbReference>
<dbReference type="Gene3D" id="3.30.450.20">
    <property type="entry name" value="PAS domain"/>
    <property type="match status" value="1"/>
</dbReference>
<dbReference type="PANTHER" id="PTHR32071">
    <property type="entry name" value="TRANSCRIPTIONAL REGULATORY PROTEIN"/>
    <property type="match status" value="1"/>
</dbReference>
<dbReference type="GO" id="GO:0043565">
    <property type="term" value="F:sequence-specific DNA binding"/>
    <property type="evidence" value="ECO:0007669"/>
    <property type="project" value="InterPro"/>
</dbReference>
<dbReference type="InterPro" id="IPR027417">
    <property type="entry name" value="P-loop_NTPase"/>
</dbReference>
<dbReference type="SUPFAM" id="SSF46689">
    <property type="entry name" value="Homeodomain-like"/>
    <property type="match status" value="1"/>
</dbReference>
<dbReference type="Gene3D" id="1.10.10.60">
    <property type="entry name" value="Homeodomain-like"/>
    <property type="match status" value="1"/>
</dbReference>
<dbReference type="PROSITE" id="PS50112">
    <property type="entry name" value="PAS"/>
    <property type="match status" value="1"/>
</dbReference>
<evidence type="ECO:0000259" key="6">
    <source>
        <dbReference type="PROSITE" id="PS50045"/>
    </source>
</evidence>
<dbReference type="Pfam" id="PF13426">
    <property type="entry name" value="PAS_9"/>
    <property type="match status" value="1"/>
</dbReference>
<dbReference type="NCBIfam" id="TIGR00229">
    <property type="entry name" value="sensory_box"/>
    <property type="match status" value="1"/>
</dbReference>
<dbReference type="SUPFAM" id="SSF52540">
    <property type="entry name" value="P-loop containing nucleoside triphosphate hydrolases"/>
    <property type="match status" value="1"/>
</dbReference>
<dbReference type="KEGG" id="pms:KNP414_07776"/>
<dbReference type="FunFam" id="3.40.50.300:FF:000006">
    <property type="entry name" value="DNA-binding transcriptional regulator NtrC"/>
    <property type="match status" value="1"/>
</dbReference>
<dbReference type="PRINTS" id="PR01590">
    <property type="entry name" value="HTHFIS"/>
</dbReference>
<dbReference type="AlphaFoldDB" id="F8FGW1"/>
<reference evidence="10" key="1">
    <citation type="submission" date="2011-06" db="EMBL/GenBank/DDBJ databases">
        <title>Complete genome sequence of Paenibacillus mucilaginosus KNP414.</title>
        <authorList>
            <person name="Wang J."/>
            <person name="Hu S."/>
            <person name="Hu X."/>
            <person name="Zhang B."/>
            <person name="Dong D."/>
            <person name="Zhang S."/>
            <person name="Zhao K."/>
            <person name="Wu D."/>
        </authorList>
    </citation>
    <scope>NUCLEOTIDE SEQUENCE [LARGE SCALE GENOMIC DNA]</scope>
    <source>
        <strain evidence="10">KNP414</strain>
    </source>
</reference>
<dbReference type="SMART" id="SM00382">
    <property type="entry name" value="AAA"/>
    <property type="match status" value="1"/>
</dbReference>
<dbReference type="GO" id="GO:0005524">
    <property type="term" value="F:ATP binding"/>
    <property type="evidence" value="ECO:0007669"/>
    <property type="project" value="UniProtKB-KW"/>
</dbReference>
<reference evidence="9 10" key="2">
    <citation type="journal article" date="2013" name="Genome Announc.">
        <title>Genome Sequence of Growth-Improving Paenibacillus mucilaginosus Strain KNP414.</title>
        <authorList>
            <person name="Lu J.J."/>
            <person name="Wang J.F."/>
            <person name="Hu X.F."/>
        </authorList>
    </citation>
    <scope>NUCLEOTIDE SEQUENCE [LARGE SCALE GENOMIC DNA]</scope>
    <source>
        <strain evidence="9 10">KNP414</strain>
    </source>
</reference>
<dbReference type="Pfam" id="PF25601">
    <property type="entry name" value="AAA_lid_14"/>
    <property type="match status" value="1"/>
</dbReference>
<dbReference type="PROSITE" id="PS00675">
    <property type="entry name" value="SIGMA54_INTERACT_1"/>
    <property type="match status" value="1"/>
</dbReference>
<dbReference type="InterPro" id="IPR000014">
    <property type="entry name" value="PAS"/>
</dbReference>
<dbReference type="PANTHER" id="PTHR32071:SF57">
    <property type="entry name" value="C4-DICARBOXYLATE TRANSPORT TRANSCRIPTIONAL REGULATORY PROTEIN DCTD"/>
    <property type="match status" value="1"/>
</dbReference>
<dbReference type="HOGENOM" id="CLU_000445_8_2_9"/>
<dbReference type="SUPFAM" id="SSF55785">
    <property type="entry name" value="PYP-like sensor domain (PAS domain)"/>
    <property type="match status" value="1"/>
</dbReference>
<accession>F8FGW1</accession>
<keyword evidence="2" id="KW-0067">ATP-binding</keyword>
<dbReference type="CDD" id="cd00009">
    <property type="entry name" value="AAA"/>
    <property type="match status" value="1"/>
</dbReference>
<keyword evidence="4" id="KW-0238">DNA-binding</keyword>
<dbReference type="Gene3D" id="1.10.8.60">
    <property type="match status" value="1"/>
</dbReference>
<feature type="domain" description="Sigma-54 factor interaction" evidence="6">
    <location>
        <begin position="265"/>
        <end position="494"/>
    </location>
</feature>
<evidence type="ECO:0000313" key="10">
    <source>
        <dbReference type="Proteomes" id="UP000006620"/>
    </source>
</evidence>
<proteinExistence type="predicted"/>
<dbReference type="InterPro" id="IPR025662">
    <property type="entry name" value="Sigma_54_int_dom_ATP-bd_1"/>
</dbReference>
<keyword evidence="1" id="KW-0547">Nucleotide-binding</keyword>
<evidence type="ECO:0000313" key="9">
    <source>
        <dbReference type="EMBL" id="AEI46262.1"/>
    </source>
</evidence>
<dbReference type="Pfam" id="PF02954">
    <property type="entry name" value="HTH_8"/>
    <property type="match status" value="1"/>
</dbReference>
<dbReference type="InterPro" id="IPR000700">
    <property type="entry name" value="PAS-assoc_C"/>
</dbReference>
<dbReference type="InterPro" id="IPR002197">
    <property type="entry name" value="HTH_Fis"/>
</dbReference>
<sequence length="580" mass="63364">MFNSEQFPIDTSFVTLSPSLPIAGLLEGLRQCRAACIEAEASLFLFTSGDLPLLEDTPDLPVEEFLKTRPELASTVWIVDEAQTGPDALHDTPAFGSRPVVIRSRSGAVLGYSLPADLIDFLLKSSRQYASYFYSLAETVADAVTVVDRSGKVICWNTPAEEVYGIPKSDIIGRRIGEHFDADSLIIMKILDEGRRIRSTYHRPRPGTHVLINASPILDKDGRIIGGIATEQDITNLVRLNEELSTAGSGRLEVNPDQGDPFAAISSKGEAVGKAIGLARKVAAADNPLLIVGETGVGKEQLAITIHGASRRASAPCLAVNCGAVPAGLLDTELFGYQGGAFTGNAAGSAGKIELADGGTLFIDEIDKLPLDTQAKLYHYMQNRTVVRSGGHAPVAVSTRIIAAAKQDLLPLVERGDFRADLYYALNVITIALPPLRERKEDIPGIIQLYLREYALQYQKPLPHIAPEVMLALMNYDWPGNIRELKNIIERCVILSEDDRITHEHLPKQIQDEQPLDAEFFEGTTVRRDKVLRTNISENEELHLIREALAKTLGNKSAAAKLLGVSRGTLYNKLKEYQLD</sequence>
<dbReference type="Gene3D" id="3.40.50.300">
    <property type="entry name" value="P-loop containing nucleotide triphosphate hydrolases"/>
    <property type="match status" value="1"/>
</dbReference>
<evidence type="ECO:0000256" key="5">
    <source>
        <dbReference type="ARBA" id="ARBA00023163"/>
    </source>
</evidence>
<dbReference type="InterPro" id="IPR003593">
    <property type="entry name" value="AAA+_ATPase"/>
</dbReference>
<keyword evidence="3" id="KW-0805">Transcription regulation</keyword>
<evidence type="ECO:0000256" key="3">
    <source>
        <dbReference type="ARBA" id="ARBA00023015"/>
    </source>
</evidence>
<dbReference type="PATRIC" id="fig|1036673.3.peg.7249"/>
<feature type="domain" description="PAS" evidence="7">
    <location>
        <begin position="129"/>
        <end position="174"/>
    </location>
</feature>
<organism evidence="9 10">
    <name type="scientific">Paenibacillus mucilaginosus (strain KNP414)</name>
    <dbReference type="NCBI Taxonomy" id="1036673"/>
    <lineage>
        <taxon>Bacteria</taxon>
        <taxon>Bacillati</taxon>
        <taxon>Bacillota</taxon>
        <taxon>Bacilli</taxon>
        <taxon>Bacillales</taxon>
        <taxon>Paenibacillaceae</taxon>
        <taxon>Paenibacillus</taxon>
    </lineage>
</organism>
<dbReference type="InterPro" id="IPR009057">
    <property type="entry name" value="Homeodomain-like_sf"/>
</dbReference>
<dbReference type="Proteomes" id="UP000006620">
    <property type="component" value="Chromosome"/>
</dbReference>
<dbReference type="CDD" id="cd00130">
    <property type="entry name" value="PAS"/>
    <property type="match status" value="1"/>
</dbReference>
<name>F8FGW1_PAEMK</name>
<dbReference type="PROSITE" id="PS00688">
    <property type="entry name" value="SIGMA54_INTERACT_3"/>
    <property type="match status" value="1"/>
</dbReference>
<gene>
    <name evidence="9" type="ordered locus">KNP414_07776</name>
</gene>
<dbReference type="PROSITE" id="PS00676">
    <property type="entry name" value="SIGMA54_INTERACT_2"/>
    <property type="match status" value="1"/>
</dbReference>
<dbReference type="InterPro" id="IPR058031">
    <property type="entry name" value="AAA_lid_NorR"/>
</dbReference>
<dbReference type="PROSITE" id="PS50113">
    <property type="entry name" value="PAC"/>
    <property type="match status" value="1"/>
</dbReference>
<evidence type="ECO:0000256" key="2">
    <source>
        <dbReference type="ARBA" id="ARBA00022840"/>
    </source>
</evidence>
<keyword evidence="5" id="KW-0804">Transcription</keyword>
<dbReference type="InterPro" id="IPR025944">
    <property type="entry name" value="Sigma_54_int_dom_CS"/>
</dbReference>
<dbReference type="EMBL" id="CP002869">
    <property type="protein sequence ID" value="AEI46262.1"/>
    <property type="molecule type" value="Genomic_DNA"/>
</dbReference>
<evidence type="ECO:0000256" key="4">
    <source>
        <dbReference type="ARBA" id="ARBA00023125"/>
    </source>
</evidence>
<evidence type="ECO:0000259" key="7">
    <source>
        <dbReference type="PROSITE" id="PS50112"/>
    </source>
</evidence>
<evidence type="ECO:0000256" key="1">
    <source>
        <dbReference type="ARBA" id="ARBA00022741"/>
    </source>
</evidence>
<dbReference type="InterPro" id="IPR025943">
    <property type="entry name" value="Sigma_54_int_dom_ATP-bd_2"/>
</dbReference>